<dbReference type="EMBL" id="LSRX01000248">
    <property type="protein sequence ID" value="OLQ03032.1"/>
    <property type="molecule type" value="Genomic_DNA"/>
</dbReference>
<dbReference type="AlphaFoldDB" id="A0A1Q9E6I8"/>
<comment type="caution">
    <text evidence="2">The sequence shown here is derived from an EMBL/GenBank/DDBJ whole genome shotgun (WGS) entry which is preliminary data.</text>
</comment>
<dbReference type="SMART" id="SM00271">
    <property type="entry name" value="DnaJ"/>
    <property type="match status" value="1"/>
</dbReference>
<dbReference type="Pfam" id="PF00226">
    <property type="entry name" value="DnaJ"/>
    <property type="match status" value="1"/>
</dbReference>
<dbReference type="SUPFAM" id="SSF46565">
    <property type="entry name" value="Chaperone J-domain"/>
    <property type="match status" value="1"/>
</dbReference>
<name>A0A1Q9E6I8_SYMMI</name>
<keyword evidence="3" id="KW-1185">Reference proteome</keyword>
<dbReference type="InterPro" id="IPR050817">
    <property type="entry name" value="DjlA_DnaK_co-chaperone"/>
</dbReference>
<proteinExistence type="predicted"/>
<dbReference type="InterPro" id="IPR036869">
    <property type="entry name" value="J_dom_sf"/>
</dbReference>
<sequence length="210" mass="23225">MKALSVFIMKRHAFDSDHKSDLIAAMLKEGWALEFASPELQADRDVVLTAVKKTGEALRYARRFCGDYEVAFAAAQNCGLVLALLEPDVQDAALVLAAIRQDARAMDFVEPRLRPAVQEALGLPYSPWGATGATAPNGPETTWSEARSSHLMLKPHFDQLGLPETASVEEIRQSFRRLALRHHPDKNSEDVGKATETFRVKPVALAARFR</sequence>
<dbReference type="PRINTS" id="PR00625">
    <property type="entry name" value="JDOMAIN"/>
</dbReference>
<protein>
    <submittedName>
        <fullName evidence="2">Chaperone protein DnaJ</fullName>
    </submittedName>
</protein>
<dbReference type="Gene3D" id="1.10.287.110">
    <property type="entry name" value="DnaJ domain"/>
    <property type="match status" value="1"/>
</dbReference>
<evidence type="ECO:0000313" key="2">
    <source>
        <dbReference type="EMBL" id="OLQ03032.1"/>
    </source>
</evidence>
<evidence type="ECO:0000313" key="3">
    <source>
        <dbReference type="Proteomes" id="UP000186817"/>
    </source>
</evidence>
<dbReference type="Proteomes" id="UP000186817">
    <property type="component" value="Unassembled WGS sequence"/>
</dbReference>
<dbReference type="CDD" id="cd06257">
    <property type="entry name" value="DnaJ"/>
    <property type="match status" value="1"/>
</dbReference>
<dbReference type="Pfam" id="PF13475">
    <property type="entry name" value="DUF4116"/>
    <property type="match status" value="1"/>
</dbReference>
<accession>A0A1Q9E6I8</accession>
<organism evidence="2 3">
    <name type="scientific">Symbiodinium microadriaticum</name>
    <name type="common">Dinoflagellate</name>
    <name type="synonym">Zooxanthella microadriatica</name>
    <dbReference type="NCBI Taxonomy" id="2951"/>
    <lineage>
        <taxon>Eukaryota</taxon>
        <taxon>Sar</taxon>
        <taxon>Alveolata</taxon>
        <taxon>Dinophyceae</taxon>
        <taxon>Suessiales</taxon>
        <taxon>Symbiodiniaceae</taxon>
        <taxon>Symbiodinium</taxon>
    </lineage>
</organism>
<dbReference type="InterPro" id="IPR001623">
    <property type="entry name" value="DnaJ_domain"/>
</dbReference>
<dbReference type="InterPro" id="IPR025197">
    <property type="entry name" value="DUF4116"/>
</dbReference>
<gene>
    <name evidence="2" type="primary">dnaJ</name>
    <name evidence="2" type="ORF">AK812_SmicGene14049</name>
</gene>
<dbReference type="OrthoDB" id="447781at2759"/>
<feature type="domain" description="J" evidence="1">
    <location>
        <begin position="155"/>
        <end position="210"/>
    </location>
</feature>
<dbReference type="PANTHER" id="PTHR24074">
    <property type="entry name" value="CO-CHAPERONE PROTEIN DJLA"/>
    <property type="match status" value="1"/>
</dbReference>
<reference evidence="2 3" key="1">
    <citation type="submission" date="2016-02" db="EMBL/GenBank/DDBJ databases">
        <title>Genome analysis of coral dinoflagellate symbionts highlights evolutionary adaptations to a symbiotic lifestyle.</title>
        <authorList>
            <person name="Aranda M."/>
            <person name="Li Y."/>
            <person name="Liew Y.J."/>
            <person name="Baumgarten S."/>
            <person name="Simakov O."/>
            <person name="Wilson M."/>
            <person name="Piel J."/>
            <person name="Ashoor H."/>
            <person name="Bougouffa S."/>
            <person name="Bajic V.B."/>
            <person name="Ryu T."/>
            <person name="Ravasi T."/>
            <person name="Bayer T."/>
            <person name="Micklem G."/>
            <person name="Kim H."/>
            <person name="Bhak J."/>
            <person name="Lajeunesse T.C."/>
            <person name="Voolstra C.R."/>
        </authorList>
    </citation>
    <scope>NUCLEOTIDE SEQUENCE [LARGE SCALE GENOMIC DNA]</scope>
    <source>
        <strain evidence="2 3">CCMP2467</strain>
    </source>
</reference>
<evidence type="ECO:0000259" key="1">
    <source>
        <dbReference type="PROSITE" id="PS50076"/>
    </source>
</evidence>
<dbReference type="PROSITE" id="PS50076">
    <property type="entry name" value="DNAJ_2"/>
    <property type="match status" value="1"/>
</dbReference>